<proteinExistence type="predicted"/>
<dbReference type="Proteomes" id="UP000294513">
    <property type="component" value="Unassembled WGS sequence"/>
</dbReference>
<organism evidence="2 3">
    <name type="scientific">Actinomadura rubrisoli</name>
    <dbReference type="NCBI Taxonomy" id="2530368"/>
    <lineage>
        <taxon>Bacteria</taxon>
        <taxon>Bacillati</taxon>
        <taxon>Actinomycetota</taxon>
        <taxon>Actinomycetes</taxon>
        <taxon>Streptosporangiales</taxon>
        <taxon>Thermomonosporaceae</taxon>
        <taxon>Actinomadura</taxon>
    </lineage>
</organism>
<dbReference type="InterPro" id="IPR008930">
    <property type="entry name" value="Terpenoid_cyclase/PrenylTrfase"/>
</dbReference>
<keyword evidence="3" id="KW-1185">Reference proteome</keyword>
<dbReference type="CDD" id="cd00688">
    <property type="entry name" value="ISOPREN_C2_like"/>
    <property type="match status" value="1"/>
</dbReference>
<accession>A0A4R5BHU8</accession>
<sequence length="519" mass="55998">MSSESMVRHAPWSEMTLAKTRMAEHLAGRIRPDGGIPGPCASRVLESALLLVLLRRVESDLPAQARLVRYLRNVPTDASRFDRALSDAVLTGKRTEAAWVHEEMLRDFDHFTAARKRLQFDVFMALTGAIPFDPQMWPDLIGTESRVRWVSMSMTAIKVIVSSALGRPGMVSESERAELIEMLASLVPGRVWENHVTAHLIALLALSVFAPDHPLMAKGVDALLRCQNGDGGIASIADLTYFTTGTAGLALARGGTDREAILRTGDYVAAAQLPGGGWSFGENAVQADVDTTSYAVSFLATADRFRYRVALESAGAYLTAMANQDGGFPTYVHGDPSEVAMTGGAASALGWAGETHAEVLEHAADYLLAAQLDDGTFERSWTLSEANAIWRAMWALHALPPSRSGAIASRRESAVARSTRFLTQAQNADGGWGYRPGDASDTASTAYSVLALSAMGRRLARDPVVRRGTFHLMARQDDDGGLSGIPDQVAPRPLPFDAPVFADTWGLLALASCDRDWGW</sequence>
<name>A0A4R5BHU8_9ACTN</name>
<reference evidence="2 3" key="1">
    <citation type="submission" date="2019-03" db="EMBL/GenBank/DDBJ databases">
        <title>Draft genome sequences of novel Actinobacteria.</title>
        <authorList>
            <person name="Sahin N."/>
            <person name="Ay H."/>
            <person name="Saygin H."/>
        </authorList>
    </citation>
    <scope>NUCLEOTIDE SEQUENCE [LARGE SCALE GENOMIC DNA]</scope>
    <source>
        <strain evidence="2 3">H3C3</strain>
    </source>
</reference>
<comment type="caution">
    <text evidence="2">The sequence shown here is derived from an EMBL/GenBank/DDBJ whole genome shotgun (WGS) entry which is preliminary data.</text>
</comment>
<evidence type="ECO:0000313" key="2">
    <source>
        <dbReference type="EMBL" id="TDD84480.1"/>
    </source>
</evidence>
<dbReference type="Gene3D" id="1.50.10.20">
    <property type="match status" value="2"/>
</dbReference>
<protein>
    <recommendedName>
        <fullName evidence="1">Squalene cyclase C-terminal domain-containing protein</fullName>
    </recommendedName>
</protein>
<feature type="domain" description="Squalene cyclase C-terminal" evidence="1">
    <location>
        <begin position="259"/>
        <end position="481"/>
    </location>
</feature>
<dbReference type="EMBL" id="SMKU01000101">
    <property type="protein sequence ID" value="TDD84480.1"/>
    <property type="molecule type" value="Genomic_DNA"/>
</dbReference>
<dbReference type="OrthoDB" id="9758578at2"/>
<evidence type="ECO:0000259" key="1">
    <source>
        <dbReference type="Pfam" id="PF13243"/>
    </source>
</evidence>
<dbReference type="Pfam" id="PF13243">
    <property type="entry name" value="SQHop_cyclase_C"/>
    <property type="match status" value="1"/>
</dbReference>
<evidence type="ECO:0000313" key="3">
    <source>
        <dbReference type="Proteomes" id="UP000294513"/>
    </source>
</evidence>
<dbReference type="AlphaFoldDB" id="A0A4R5BHU8"/>
<dbReference type="UniPathway" id="UPA00337"/>
<dbReference type="InterPro" id="IPR032696">
    <property type="entry name" value="SQ_cyclase_C"/>
</dbReference>
<gene>
    <name evidence="2" type="ORF">E1298_19880</name>
</gene>
<dbReference type="SUPFAM" id="SSF48239">
    <property type="entry name" value="Terpenoid cyclases/Protein prenyltransferases"/>
    <property type="match status" value="2"/>
</dbReference>